<sequence>MGPEMRAATKLMNHVSAVTMKKFKFNEQSSNFKNANEVRLAGDRQFDSPDFYVKYVTNTSTAIDSGRIVNFGVVQKGQVAGELEKPVVRDSRIFEMAMTHTQQLTCQVLLRNVQAMRYQTQVLYKKLVYYEPPTYSSKIVESSFIPIASIGYCDLACDKFVWYIILFSLFVFVHSTSEVGSMLLILRCVDPRDKAMALGLIQFAIGLFGIGKLKLRGGASVFTWSESGKLFRKYHLSAPDRNPSVISSSSACQLNTAGVQEAASAESLMNAGKGAQLKSLTSCSLFTLWFQRGNKQLVACGVLCVEEMCSALGSGRYLEEGQEGNVPCPIVYGAVVDSACLVWETTCGERGACWLYDANVFRMFFHGHSKQGNSKKGGGGVWNCGERVAKEVRKGRSGRRSRRTNDRLVFLQCNVEVKRLDFQYNVSLHFVCLYILCASKSARCLPGTRLYSDLHGGENVGGRIHKFNDVTRCHHQQTIAAGPAVSKVATQYTQGPVSPDETESSVCRASGLGFFGDWFRSYMSDTGTTGAILLCAFFVDIIVWYKAGSINFVDEQVPIQEEELSPIASKTRSETSRAPQPPDWTLLDMTGLDLTGLMQICATANRLELTV</sequence>
<dbReference type="PANTHER" id="PTHR11388:SF159">
    <property type="entry name" value="SOLUTE CARRIER ORGANIC ANION TRANSPORTER FAMILY MEMBER 74D"/>
    <property type="match status" value="1"/>
</dbReference>
<dbReference type="Pfam" id="PF03137">
    <property type="entry name" value="OATP"/>
    <property type="match status" value="2"/>
</dbReference>
<dbReference type="EMBL" id="OD567806">
    <property type="protein sequence ID" value="CAD7446174.1"/>
    <property type="molecule type" value="Genomic_DNA"/>
</dbReference>
<organism evidence="1">
    <name type="scientific">Timema bartmani</name>
    <dbReference type="NCBI Taxonomy" id="61472"/>
    <lineage>
        <taxon>Eukaryota</taxon>
        <taxon>Metazoa</taxon>
        <taxon>Ecdysozoa</taxon>
        <taxon>Arthropoda</taxon>
        <taxon>Hexapoda</taxon>
        <taxon>Insecta</taxon>
        <taxon>Pterygota</taxon>
        <taxon>Neoptera</taxon>
        <taxon>Polyneoptera</taxon>
        <taxon>Phasmatodea</taxon>
        <taxon>Timematodea</taxon>
        <taxon>Timematoidea</taxon>
        <taxon>Timematidae</taxon>
        <taxon>Timema</taxon>
    </lineage>
</organism>
<protein>
    <submittedName>
        <fullName evidence="1">Uncharacterized protein</fullName>
    </submittedName>
</protein>
<name>A0A7R9F391_9NEOP</name>
<dbReference type="AlphaFoldDB" id="A0A7R9F391"/>
<dbReference type="GO" id="GO:0015347">
    <property type="term" value="F:sodium-independent organic anion transmembrane transporter activity"/>
    <property type="evidence" value="ECO:0007669"/>
    <property type="project" value="TreeGrafter"/>
</dbReference>
<dbReference type="GO" id="GO:0043252">
    <property type="term" value="P:sodium-independent organic anion transport"/>
    <property type="evidence" value="ECO:0007669"/>
    <property type="project" value="TreeGrafter"/>
</dbReference>
<dbReference type="GO" id="GO:0016323">
    <property type="term" value="C:basolateral plasma membrane"/>
    <property type="evidence" value="ECO:0007669"/>
    <property type="project" value="TreeGrafter"/>
</dbReference>
<accession>A0A7R9F391</accession>
<dbReference type="PANTHER" id="PTHR11388">
    <property type="entry name" value="ORGANIC ANION TRANSPORTER"/>
    <property type="match status" value="1"/>
</dbReference>
<reference evidence="1" key="1">
    <citation type="submission" date="2020-11" db="EMBL/GenBank/DDBJ databases">
        <authorList>
            <person name="Tran Van P."/>
        </authorList>
    </citation>
    <scope>NUCLEOTIDE SEQUENCE</scope>
</reference>
<dbReference type="InterPro" id="IPR004156">
    <property type="entry name" value="OATP"/>
</dbReference>
<proteinExistence type="predicted"/>
<evidence type="ECO:0000313" key="1">
    <source>
        <dbReference type="EMBL" id="CAD7446174.1"/>
    </source>
</evidence>
<gene>
    <name evidence="1" type="ORF">TBIB3V08_LOCUS8509</name>
</gene>